<accession>A0A5C6RMQ0</accession>
<dbReference type="Pfam" id="PF13573">
    <property type="entry name" value="SprB"/>
    <property type="match status" value="2"/>
</dbReference>
<reference evidence="1 2" key="1">
    <citation type="submission" date="2019-08" db="EMBL/GenBank/DDBJ databases">
        <title>Genome of Vicingus serpentipes NCIMB 15042.</title>
        <authorList>
            <person name="Bowman J.P."/>
        </authorList>
    </citation>
    <scope>NUCLEOTIDE SEQUENCE [LARGE SCALE GENOMIC DNA]</scope>
    <source>
        <strain evidence="1 2">NCIMB 15042</strain>
    </source>
</reference>
<comment type="caution">
    <text evidence="1">The sequence shown here is derived from an EMBL/GenBank/DDBJ whole genome shotgun (WGS) entry which is preliminary data.</text>
</comment>
<organism evidence="1 2">
    <name type="scientific">Vicingus serpentipes</name>
    <dbReference type="NCBI Taxonomy" id="1926625"/>
    <lineage>
        <taxon>Bacteria</taxon>
        <taxon>Pseudomonadati</taxon>
        <taxon>Bacteroidota</taxon>
        <taxon>Flavobacteriia</taxon>
        <taxon>Flavobacteriales</taxon>
        <taxon>Vicingaceae</taxon>
        <taxon>Vicingus</taxon>
    </lineage>
</organism>
<evidence type="ECO:0008006" key="3">
    <source>
        <dbReference type="Google" id="ProtNLM"/>
    </source>
</evidence>
<feature type="non-terminal residue" evidence="1">
    <location>
        <position position="1"/>
    </location>
</feature>
<dbReference type="InterPro" id="IPR025667">
    <property type="entry name" value="SprB_repeat"/>
</dbReference>
<evidence type="ECO:0000313" key="2">
    <source>
        <dbReference type="Proteomes" id="UP000321721"/>
    </source>
</evidence>
<dbReference type="AlphaFoldDB" id="A0A5C6RMQ0"/>
<sequence>WNDAASQTTPQATNLVASGYSVTVTDTNGCVISAPTNITEPSVLAITSGGINPSCTDSADGSVWVNAQGGVMPYSYEWNSNPALNNDTIYNLPALAGGYSILVTDANNCTEITNVDLVDPALFTINVSGIDVSCFGGNNGSATVSENNGIFPYTYLWSD</sequence>
<proteinExistence type="predicted"/>
<name>A0A5C6RMQ0_9FLAO</name>
<gene>
    <name evidence="1" type="ORF">FRY74_12800</name>
</gene>
<protein>
    <recommendedName>
        <fullName evidence="3">Adhesin</fullName>
    </recommendedName>
</protein>
<feature type="non-terminal residue" evidence="1">
    <location>
        <position position="159"/>
    </location>
</feature>
<dbReference type="EMBL" id="VOOS01000025">
    <property type="protein sequence ID" value="TXB63235.1"/>
    <property type="molecule type" value="Genomic_DNA"/>
</dbReference>
<dbReference type="Proteomes" id="UP000321721">
    <property type="component" value="Unassembled WGS sequence"/>
</dbReference>
<evidence type="ECO:0000313" key="1">
    <source>
        <dbReference type="EMBL" id="TXB63235.1"/>
    </source>
</evidence>
<dbReference type="RefSeq" id="WP_189765285.1">
    <property type="nucleotide sequence ID" value="NZ_VOOS01000025.1"/>
</dbReference>
<keyword evidence="2" id="KW-1185">Reference proteome</keyword>